<dbReference type="OrthoDB" id="33597at10239"/>
<sequence>MRNPEMFDLFRLASLSEGWFSLEGGECDAPTGFFALAEIRPDEPEVWLDLFDREGMTSTLEVEDMPGVYLYVRNSDGVEAVTRFDSPEEARGVFYELWTEWDAYEDAVELEAWAANSARDEEFVPLVTDGDLTDMYLTN</sequence>
<dbReference type="EMBL" id="JN116826">
    <property type="protein sequence ID" value="AEV52140.1"/>
    <property type="molecule type" value="Genomic_DNA"/>
</dbReference>
<reference evidence="1 2" key="1">
    <citation type="journal article" date="2013" name="Arch. Virol.">
        <title>Characterization and whole genome sequences of the Rhodococcus bacteriophages RGL3 and RER2.</title>
        <authorList>
            <person name="Petrovski S."/>
            <person name="Seviour R.J."/>
            <person name="Tillett D."/>
        </authorList>
    </citation>
    <scope>NUCLEOTIDE SEQUENCE [LARGE SCALE GENOMIC DNA]</scope>
</reference>
<dbReference type="GeneID" id="11541217"/>
<dbReference type="RefSeq" id="YP_005087018.1">
    <property type="nucleotide sequence ID" value="NC_016650.1"/>
</dbReference>
<accession>G9FHQ2</accession>
<protein>
    <submittedName>
        <fullName evidence="1">Uncharacterized protein</fullName>
    </submittedName>
</protein>
<proteinExistence type="predicted"/>
<keyword evidence="2" id="KW-1185">Reference proteome</keyword>
<name>G9FHQ2_9CAUD</name>
<dbReference type="Proteomes" id="UP000005433">
    <property type="component" value="Segment"/>
</dbReference>
<organism evidence="1 2">
    <name type="scientific">Rhodococcus phage RGL3</name>
    <dbReference type="NCBI Taxonomy" id="2922221"/>
    <lineage>
        <taxon>Viruses</taxon>
        <taxon>Duplodnaviria</taxon>
        <taxon>Heunggongvirae</taxon>
        <taxon>Uroviricota</taxon>
        <taxon>Caudoviricetes</taxon>
        <taxon>Rerduovirus</taxon>
        <taxon>Rerduovirus RGL3</taxon>
    </lineage>
</organism>
<evidence type="ECO:0000313" key="2">
    <source>
        <dbReference type="Proteomes" id="UP000005433"/>
    </source>
</evidence>
<evidence type="ECO:0000313" key="1">
    <source>
        <dbReference type="EMBL" id="AEV52140.1"/>
    </source>
</evidence>
<dbReference type="KEGG" id="vg:11541217"/>